<keyword evidence="4 6" id="KW-0238">DNA-binding</keyword>
<protein>
    <recommendedName>
        <fullName evidence="6">RNA polymerase sigma factor</fullName>
    </recommendedName>
</protein>
<evidence type="ECO:0000256" key="2">
    <source>
        <dbReference type="ARBA" id="ARBA00023015"/>
    </source>
</evidence>
<evidence type="ECO:0000256" key="3">
    <source>
        <dbReference type="ARBA" id="ARBA00023082"/>
    </source>
</evidence>
<keyword evidence="5 6" id="KW-0804">Transcription</keyword>
<dbReference type="GO" id="GO:0016987">
    <property type="term" value="F:sigma factor activity"/>
    <property type="evidence" value="ECO:0007669"/>
    <property type="project" value="UniProtKB-KW"/>
</dbReference>
<keyword evidence="3 6" id="KW-0731">Sigma factor</keyword>
<dbReference type="PANTHER" id="PTHR43133:SF46">
    <property type="entry name" value="RNA POLYMERASE SIGMA-70 FACTOR ECF SUBFAMILY"/>
    <property type="match status" value="1"/>
</dbReference>
<comment type="caution">
    <text evidence="9">The sequence shown here is derived from an EMBL/GenBank/DDBJ whole genome shotgun (WGS) entry which is preliminary data.</text>
</comment>
<dbReference type="Proteomes" id="UP001163821">
    <property type="component" value="Unassembled WGS sequence"/>
</dbReference>
<dbReference type="RefSeq" id="WP_282589911.1">
    <property type="nucleotide sequence ID" value="NZ_JAPAAF010000001.1"/>
</dbReference>
<dbReference type="Pfam" id="PF08281">
    <property type="entry name" value="Sigma70_r4_2"/>
    <property type="match status" value="1"/>
</dbReference>
<feature type="domain" description="RNA polymerase sigma factor 70 region 4 type 2" evidence="8">
    <location>
        <begin position="125"/>
        <end position="172"/>
    </location>
</feature>
<keyword evidence="2 6" id="KW-0805">Transcription regulation</keyword>
<dbReference type="NCBIfam" id="TIGR02985">
    <property type="entry name" value="Sig70_bacteroi1"/>
    <property type="match status" value="1"/>
</dbReference>
<dbReference type="InterPro" id="IPR013249">
    <property type="entry name" value="RNA_pol_sigma70_r4_t2"/>
</dbReference>
<proteinExistence type="inferred from homology"/>
<dbReference type="Gene3D" id="1.10.10.10">
    <property type="entry name" value="Winged helix-like DNA-binding domain superfamily/Winged helix DNA-binding domain"/>
    <property type="match status" value="1"/>
</dbReference>
<dbReference type="InterPro" id="IPR036388">
    <property type="entry name" value="WH-like_DNA-bd_sf"/>
</dbReference>
<dbReference type="NCBIfam" id="TIGR02937">
    <property type="entry name" value="sigma70-ECF"/>
    <property type="match status" value="1"/>
</dbReference>
<evidence type="ECO:0000259" key="8">
    <source>
        <dbReference type="Pfam" id="PF08281"/>
    </source>
</evidence>
<dbReference type="InterPro" id="IPR014327">
    <property type="entry name" value="RNA_pol_sigma70_bacteroid"/>
</dbReference>
<dbReference type="InterPro" id="IPR013325">
    <property type="entry name" value="RNA_pol_sigma_r2"/>
</dbReference>
<name>A0AA42C8K0_9BACT</name>
<gene>
    <name evidence="9" type="ORF">N2K84_01105</name>
</gene>
<evidence type="ECO:0000256" key="4">
    <source>
        <dbReference type="ARBA" id="ARBA00023125"/>
    </source>
</evidence>
<organism evidence="9 10">
    <name type="scientific">Gaoshiqia sediminis</name>
    <dbReference type="NCBI Taxonomy" id="2986998"/>
    <lineage>
        <taxon>Bacteria</taxon>
        <taxon>Pseudomonadati</taxon>
        <taxon>Bacteroidota</taxon>
        <taxon>Bacteroidia</taxon>
        <taxon>Marinilabiliales</taxon>
        <taxon>Prolixibacteraceae</taxon>
        <taxon>Gaoshiqia</taxon>
    </lineage>
</organism>
<evidence type="ECO:0000259" key="7">
    <source>
        <dbReference type="Pfam" id="PF04542"/>
    </source>
</evidence>
<evidence type="ECO:0000313" key="10">
    <source>
        <dbReference type="Proteomes" id="UP001163821"/>
    </source>
</evidence>
<dbReference type="SUPFAM" id="SSF88946">
    <property type="entry name" value="Sigma2 domain of RNA polymerase sigma factors"/>
    <property type="match status" value="1"/>
</dbReference>
<sequence>MKKASEIDDQELARSVRLGSKEGFRLLYEKYGVKIHAFSYSYLKSEHDAEELVQDVFLKIWDKRETLDETANIRSFIYKIAVNSIYDFIRRKNVERAFSDYSASTKSFSDETWQEVVFQDMVSQIEGLVLQMPEQRRQIFKLSKEQGLSNDEIAAKLSLSKRTVENQLYRATAFLKQNLVLDSTLATLVFYLFC</sequence>
<dbReference type="InterPro" id="IPR007627">
    <property type="entry name" value="RNA_pol_sigma70_r2"/>
</dbReference>
<dbReference type="InterPro" id="IPR000838">
    <property type="entry name" value="RNA_pol_sigma70_ECF_CS"/>
</dbReference>
<dbReference type="AlphaFoldDB" id="A0AA42C8K0"/>
<dbReference type="Pfam" id="PF04542">
    <property type="entry name" value="Sigma70_r2"/>
    <property type="match status" value="1"/>
</dbReference>
<accession>A0AA42C8K0</accession>
<evidence type="ECO:0000256" key="5">
    <source>
        <dbReference type="ARBA" id="ARBA00023163"/>
    </source>
</evidence>
<feature type="domain" description="RNA polymerase sigma-70 region 2" evidence="7">
    <location>
        <begin position="27"/>
        <end position="93"/>
    </location>
</feature>
<evidence type="ECO:0000256" key="1">
    <source>
        <dbReference type="ARBA" id="ARBA00010641"/>
    </source>
</evidence>
<dbReference type="InterPro" id="IPR014284">
    <property type="entry name" value="RNA_pol_sigma-70_dom"/>
</dbReference>
<dbReference type="Gene3D" id="1.10.1740.10">
    <property type="match status" value="1"/>
</dbReference>
<evidence type="ECO:0000313" key="9">
    <source>
        <dbReference type="EMBL" id="MCW0481307.1"/>
    </source>
</evidence>
<dbReference type="InterPro" id="IPR013324">
    <property type="entry name" value="RNA_pol_sigma_r3/r4-like"/>
</dbReference>
<dbReference type="EMBL" id="JAPAAF010000001">
    <property type="protein sequence ID" value="MCW0481307.1"/>
    <property type="molecule type" value="Genomic_DNA"/>
</dbReference>
<dbReference type="GO" id="GO:0006352">
    <property type="term" value="P:DNA-templated transcription initiation"/>
    <property type="evidence" value="ECO:0007669"/>
    <property type="project" value="InterPro"/>
</dbReference>
<dbReference type="PANTHER" id="PTHR43133">
    <property type="entry name" value="RNA POLYMERASE ECF-TYPE SIGMA FACTO"/>
    <property type="match status" value="1"/>
</dbReference>
<dbReference type="SUPFAM" id="SSF88659">
    <property type="entry name" value="Sigma3 and sigma4 domains of RNA polymerase sigma factors"/>
    <property type="match status" value="1"/>
</dbReference>
<evidence type="ECO:0000256" key="6">
    <source>
        <dbReference type="RuleBase" id="RU000716"/>
    </source>
</evidence>
<comment type="similarity">
    <text evidence="1 6">Belongs to the sigma-70 factor family. ECF subfamily.</text>
</comment>
<dbReference type="InterPro" id="IPR039425">
    <property type="entry name" value="RNA_pol_sigma-70-like"/>
</dbReference>
<dbReference type="GO" id="GO:0003677">
    <property type="term" value="F:DNA binding"/>
    <property type="evidence" value="ECO:0007669"/>
    <property type="project" value="UniProtKB-KW"/>
</dbReference>
<reference evidence="9" key="1">
    <citation type="submission" date="2022-10" db="EMBL/GenBank/DDBJ databases">
        <title>Gaoshiqiia sediminis gen. nov., sp. nov., isolated from coastal sediment.</title>
        <authorList>
            <person name="Yu W.X."/>
            <person name="Mu D.S."/>
            <person name="Du J.Z."/>
            <person name="Liang Y.Q."/>
        </authorList>
    </citation>
    <scope>NUCLEOTIDE SEQUENCE</scope>
    <source>
        <strain evidence="9">A06</strain>
    </source>
</reference>
<keyword evidence="10" id="KW-1185">Reference proteome</keyword>
<dbReference type="PROSITE" id="PS01063">
    <property type="entry name" value="SIGMA70_ECF"/>
    <property type="match status" value="1"/>
</dbReference>